<dbReference type="OrthoDB" id="5194339at2"/>
<reference evidence="1 2" key="1">
    <citation type="submission" date="2016-10" db="EMBL/GenBank/DDBJ databases">
        <authorList>
            <person name="de Groot N.N."/>
        </authorList>
    </citation>
    <scope>NUCLEOTIDE SEQUENCE [LARGE SCALE GENOMIC DNA]</scope>
    <source>
        <strain evidence="2">P4-7,KCTC 19426,CECT 7604</strain>
    </source>
</reference>
<organism evidence="1 2">
    <name type="scientific">Nakamurella panacisegetis</name>
    <dbReference type="NCBI Taxonomy" id="1090615"/>
    <lineage>
        <taxon>Bacteria</taxon>
        <taxon>Bacillati</taxon>
        <taxon>Actinomycetota</taxon>
        <taxon>Actinomycetes</taxon>
        <taxon>Nakamurellales</taxon>
        <taxon>Nakamurellaceae</taxon>
        <taxon>Nakamurella</taxon>
    </lineage>
</organism>
<dbReference type="Proteomes" id="UP000198741">
    <property type="component" value="Chromosome I"/>
</dbReference>
<sequence length="85" mass="9555">MDAYLLVMPWFYRVIELDDGTWACRHGHTIFDTHAKLAPAITHIEELAHAAGPARLFLHRLTGEVVELADPQPLLSSYPGTHPVR</sequence>
<gene>
    <name evidence="1" type="ORF">SAMN04515671_3526</name>
</gene>
<proteinExistence type="predicted"/>
<evidence type="ECO:0008006" key="3">
    <source>
        <dbReference type="Google" id="ProtNLM"/>
    </source>
</evidence>
<protein>
    <recommendedName>
        <fullName evidence="3">DUF2188 domain-containing protein</fullName>
    </recommendedName>
</protein>
<accession>A0A1H0RDZ7</accession>
<dbReference type="EMBL" id="LT629710">
    <property type="protein sequence ID" value="SDP27832.1"/>
    <property type="molecule type" value="Genomic_DNA"/>
</dbReference>
<evidence type="ECO:0000313" key="2">
    <source>
        <dbReference type="Proteomes" id="UP000198741"/>
    </source>
</evidence>
<dbReference type="AlphaFoldDB" id="A0A1H0RDZ7"/>
<evidence type="ECO:0000313" key="1">
    <source>
        <dbReference type="EMBL" id="SDP27832.1"/>
    </source>
</evidence>
<keyword evidence="2" id="KW-1185">Reference proteome</keyword>
<name>A0A1H0RDZ7_9ACTN</name>
<dbReference type="RefSeq" id="WP_090478258.1">
    <property type="nucleotide sequence ID" value="NZ_LT629710.1"/>
</dbReference>